<dbReference type="RefSeq" id="WP_211634199.1">
    <property type="nucleotide sequence ID" value="NZ_CP073100.1"/>
</dbReference>
<dbReference type="KEGG" id="lamb:KBB96_08160"/>
<dbReference type="PANTHER" id="PTHR40254:SF1">
    <property type="entry name" value="BLR0577 PROTEIN"/>
    <property type="match status" value="1"/>
</dbReference>
<reference evidence="2" key="1">
    <citation type="submission" date="2021-04" db="EMBL/GenBank/DDBJ databases">
        <title>Luteolibacter sp. 32A isolated from the skin of an Anderson's salamander (Ambystoma andersonii).</title>
        <authorList>
            <person name="Spergser J."/>
            <person name="Busse H.-J."/>
        </authorList>
    </citation>
    <scope>NUCLEOTIDE SEQUENCE</scope>
    <source>
        <strain evidence="2">32A</strain>
    </source>
</reference>
<keyword evidence="3" id="KW-1185">Reference proteome</keyword>
<evidence type="ECO:0000259" key="1">
    <source>
        <dbReference type="Pfam" id="PF13454"/>
    </source>
</evidence>
<feature type="domain" description="FAD-dependent urate hydroxylase HpyO/Asp monooxygenase CreE-like FAD/NAD(P)-binding" evidence="1">
    <location>
        <begin position="11"/>
        <end position="158"/>
    </location>
</feature>
<dbReference type="SUPFAM" id="SSF51905">
    <property type="entry name" value="FAD/NAD(P)-binding domain"/>
    <property type="match status" value="1"/>
</dbReference>
<sequence length="466" mass="51197">MKSASNPLPIAIVGGGFSGTLAAIHLAKRLPDTSILLFEEAAEAGPGLAYGTGSSNHLLNVRAGAMSAFAERPDHFREFASQALDRPVDAAEFLPRAIYGGYLRSLLKQALERHPKLEVRHTSVIDLVADARDPQQASLVLKDGTSLEVSRVVLATGNRGSAFRTSLWSVHTRAARDADAYDGLHPDAPVVIIGTALSMIDAVNELERRGHRGPIHVTSRHGLLPHAYAPPSSVPVPELDHLPDSNLRKSVRLFRKAVKAHEAAGGNWRDLFAAIRPYTPGLWQELSPRDRQRFLRFISPFWEIHRHQCAPETRGLVDRLITSGRLTIHRGALVSVERKGDHYALEFASRTSRLPNRTLEAARILDATGPARDIHTLRHPLICNLLRRGFLTSDVHRLGVETLPDYRAVQRNGRPAPWLHVVGPMLRARYFEATAVPELRLHAAALAARIAGELQQVEAPALAEVA</sequence>
<dbReference type="Pfam" id="PF13454">
    <property type="entry name" value="NAD_binding_9"/>
    <property type="match status" value="1"/>
</dbReference>
<dbReference type="InterPro" id="IPR038732">
    <property type="entry name" value="HpyO/CreE_NAD-binding"/>
</dbReference>
<dbReference type="AlphaFoldDB" id="A0A975PGR8"/>
<evidence type="ECO:0000313" key="3">
    <source>
        <dbReference type="Proteomes" id="UP000676169"/>
    </source>
</evidence>
<protein>
    <submittedName>
        <fullName evidence="2">FAD/NAD(P)-binding protein</fullName>
    </submittedName>
</protein>
<proteinExistence type="predicted"/>
<evidence type="ECO:0000313" key="2">
    <source>
        <dbReference type="EMBL" id="QUE52855.1"/>
    </source>
</evidence>
<dbReference type="EMBL" id="CP073100">
    <property type="protein sequence ID" value="QUE52855.1"/>
    <property type="molecule type" value="Genomic_DNA"/>
</dbReference>
<dbReference type="PANTHER" id="PTHR40254">
    <property type="entry name" value="BLR0577 PROTEIN"/>
    <property type="match status" value="1"/>
</dbReference>
<dbReference type="InterPro" id="IPR052189">
    <property type="entry name" value="L-asp_N-monooxygenase_NS-form"/>
</dbReference>
<accession>A0A975PGR8</accession>
<dbReference type="Proteomes" id="UP000676169">
    <property type="component" value="Chromosome"/>
</dbReference>
<name>A0A975PGR8_9BACT</name>
<dbReference type="Gene3D" id="3.50.50.60">
    <property type="entry name" value="FAD/NAD(P)-binding domain"/>
    <property type="match status" value="1"/>
</dbReference>
<gene>
    <name evidence="2" type="ORF">KBB96_08160</name>
</gene>
<dbReference type="InterPro" id="IPR036188">
    <property type="entry name" value="FAD/NAD-bd_sf"/>
</dbReference>
<organism evidence="2 3">
    <name type="scientific">Luteolibacter ambystomatis</name>
    <dbReference type="NCBI Taxonomy" id="2824561"/>
    <lineage>
        <taxon>Bacteria</taxon>
        <taxon>Pseudomonadati</taxon>
        <taxon>Verrucomicrobiota</taxon>
        <taxon>Verrucomicrobiia</taxon>
        <taxon>Verrucomicrobiales</taxon>
        <taxon>Verrucomicrobiaceae</taxon>
        <taxon>Luteolibacter</taxon>
    </lineage>
</organism>